<keyword evidence="3" id="KW-1185">Reference proteome</keyword>
<dbReference type="GeneID" id="17318589"/>
<organism evidence="2 3">
    <name type="scientific">Chondrus crispus</name>
    <name type="common">Carrageen Irish moss</name>
    <name type="synonym">Polymorpha crispa</name>
    <dbReference type="NCBI Taxonomy" id="2769"/>
    <lineage>
        <taxon>Eukaryota</taxon>
        <taxon>Rhodophyta</taxon>
        <taxon>Florideophyceae</taxon>
        <taxon>Rhodymeniophycidae</taxon>
        <taxon>Gigartinales</taxon>
        <taxon>Gigartinaceae</taxon>
        <taxon>Chondrus</taxon>
    </lineage>
</organism>
<dbReference type="AlphaFoldDB" id="R7QSU4"/>
<accession>R7QSU4</accession>
<gene>
    <name evidence="2" type="ORF">CHC_T00007269001</name>
</gene>
<feature type="region of interest" description="Disordered" evidence="1">
    <location>
        <begin position="56"/>
        <end position="99"/>
    </location>
</feature>
<protein>
    <submittedName>
        <fullName evidence="2">Uncharacterized protein</fullName>
    </submittedName>
</protein>
<name>R7QSU4_CHOCR</name>
<dbReference type="RefSeq" id="XP_005710870.1">
    <property type="nucleotide sequence ID" value="XM_005710813.1"/>
</dbReference>
<sequence length="99" mass="10941">MNPYILYQGGGGRVPGRWSRAPTSHGSPLPEPRLAGSSCQPQLCAALRYLLVLRSRRSNDPTVRPARPKSKRPSRPSPPCALDKRRGWLSTNSTTQSFQ</sequence>
<reference evidence="3" key="1">
    <citation type="journal article" date="2013" name="Proc. Natl. Acad. Sci. U.S.A.">
        <title>Genome structure and metabolic features in the red seaweed Chondrus crispus shed light on evolution of the Archaeplastida.</title>
        <authorList>
            <person name="Collen J."/>
            <person name="Porcel B."/>
            <person name="Carre W."/>
            <person name="Ball S.G."/>
            <person name="Chaparro C."/>
            <person name="Tonon T."/>
            <person name="Barbeyron T."/>
            <person name="Michel G."/>
            <person name="Noel B."/>
            <person name="Valentin K."/>
            <person name="Elias M."/>
            <person name="Artiguenave F."/>
            <person name="Arun A."/>
            <person name="Aury J.M."/>
            <person name="Barbosa-Neto J.F."/>
            <person name="Bothwell J.H."/>
            <person name="Bouget F.Y."/>
            <person name="Brillet L."/>
            <person name="Cabello-Hurtado F."/>
            <person name="Capella-Gutierrez S."/>
            <person name="Charrier B."/>
            <person name="Cladiere L."/>
            <person name="Cock J.M."/>
            <person name="Coelho S.M."/>
            <person name="Colleoni C."/>
            <person name="Czjzek M."/>
            <person name="Da Silva C."/>
            <person name="Delage L."/>
            <person name="Denoeud F."/>
            <person name="Deschamps P."/>
            <person name="Dittami S.M."/>
            <person name="Gabaldon T."/>
            <person name="Gachon C.M."/>
            <person name="Groisillier A."/>
            <person name="Herve C."/>
            <person name="Jabbari K."/>
            <person name="Katinka M."/>
            <person name="Kloareg B."/>
            <person name="Kowalczyk N."/>
            <person name="Labadie K."/>
            <person name="Leblanc C."/>
            <person name="Lopez P.J."/>
            <person name="McLachlan D.H."/>
            <person name="Meslet-Cladiere L."/>
            <person name="Moustafa A."/>
            <person name="Nehr Z."/>
            <person name="Nyvall Collen P."/>
            <person name="Panaud O."/>
            <person name="Partensky F."/>
            <person name="Poulain J."/>
            <person name="Rensing S.A."/>
            <person name="Rousvoal S."/>
            <person name="Samson G."/>
            <person name="Symeonidi A."/>
            <person name="Weissenbach J."/>
            <person name="Zambounis A."/>
            <person name="Wincker P."/>
            <person name="Boyen C."/>
        </authorList>
    </citation>
    <scope>NUCLEOTIDE SEQUENCE [LARGE SCALE GENOMIC DNA]</scope>
    <source>
        <strain evidence="3">cv. Stackhouse</strain>
    </source>
</reference>
<dbReference type="Proteomes" id="UP000012073">
    <property type="component" value="Unassembled WGS sequence"/>
</dbReference>
<feature type="region of interest" description="Disordered" evidence="1">
    <location>
        <begin position="1"/>
        <end position="35"/>
    </location>
</feature>
<evidence type="ECO:0000313" key="3">
    <source>
        <dbReference type="Proteomes" id="UP000012073"/>
    </source>
</evidence>
<dbReference type="Gramene" id="CDF40576">
    <property type="protein sequence ID" value="CDF40576"/>
    <property type="gene ID" value="CHC_T00007269001"/>
</dbReference>
<dbReference type="EMBL" id="HG002201">
    <property type="protein sequence ID" value="CDF40576.1"/>
    <property type="molecule type" value="Genomic_DNA"/>
</dbReference>
<evidence type="ECO:0000256" key="1">
    <source>
        <dbReference type="SAM" id="MobiDB-lite"/>
    </source>
</evidence>
<dbReference type="KEGG" id="ccp:CHC_T00007269001"/>
<proteinExistence type="predicted"/>
<evidence type="ECO:0000313" key="2">
    <source>
        <dbReference type="EMBL" id="CDF40576.1"/>
    </source>
</evidence>
<feature type="compositionally biased region" description="Polar residues" evidence="1">
    <location>
        <begin position="89"/>
        <end position="99"/>
    </location>
</feature>